<dbReference type="Gene3D" id="3.40.720.10">
    <property type="entry name" value="Alkaline Phosphatase, subunit A"/>
    <property type="match status" value="1"/>
</dbReference>
<dbReference type="InterPro" id="IPR017850">
    <property type="entry name" value="Alkaline_phosphatase_core_sf"/>
</dbReference>
<comment type="caution">
    <text evidence="1">The sequence shown here is derived from an EMBL/GenBank/DDBJ whole genome shotgun (WGS) entry which is preliminary data.</text>
</comment>
<proteinExistence type="predicted"/>
<dbReference type="AlphaFoldDB" id="A0A0F9EVY4"/>
<feature type="non-terminal residue" evidence="1">
    <location>
        <position position="1"/>
    </location>
</feature>
<organism evidence="1">
    <name type="scientific">marine sediment metagenome</name>
    <dbReference type="NCBI Taxonomy" id="412755"/>
    <lineage>
        <taxon>unclassified sequences</taxon>
        <taxon>metagenomes</taxon>
        <taxon>ecological metagenomes</taxon>
    </lineage>
</organism>
<reference evidence="1" key="1">
    <citation type="journal article" date="2015" name="Nature">
        <title>Complex archaea that bridge the gap between prokaryotes and eukaryotes.</title>
        <authorList>
            <person name="Spang A."/>
            <person name="Saw J.H."/>
            <person name="Jorgensen S.L."/>
            <person name="Zaremba-Niedzwiedzka K."/>
            <person name="Martijn J."/>
            <person name="Lind A.E."/>
            <person name="van Eijk R."/>
            <person name="Schleper C."/>
            <person name="Guy L."/>
            <person name="Ettema T.J."/>
        </authorList>
    </citation>
    <scope>NUCLEOTIDE SEQUENCE</scope>
</reference>
<dbReference type="SUPFAM" id="SSF53649">
    <property type="entry name" value="Alkaline phosphatase-like"/>
    <property type="match status" value="1"/>
</dbReference>
<sequence length="71" mass="8136">GEIMLLSERWKVALNDAGHVYLLFDIQNDPAETENLAGRADLVEVESQLQHRILERIVQSQLRIDLERAPV</sequence>
<evidence type="ECO:0000313" key="1">
    <source>
        <dbReference type="EMBL" id="KKL27943.1"/>
    </source>
</evidence>
<protein>
    <recommendedName>
        <fullName evidence="2">N-sulphoglucosamine sulphohydrolase C-terminal domain-containing protein</fullName>
    </recommendedName>
</protein>
<gene>
    <name evidence="1" type="ORF">LCGC14_2380090</name>
</gene>
<dbReference type="EMBL" id="LAZR01035276">
    <property type="protein sequence ID" value="KKL27943.1"/>
    <property type="molecule type" value="Genomic_DNA"/>
</dbReference>
<evidence type="ECO:0008006" key="2">
    <source>
        <dbReference type="Google" id="ProtNLM"/>
    </source>
</evidence>
<accession>A0A0F9EVY4</accession>
<name>A0A0F9EVY4_9ZZZZ</name>